<dbReference type="Gene3D" id="1.20.58.120">
    <property type="entry name" value="BAG domain"/>
    <property type="match status" value="1"/>
</dbReference>
<dbReference type="AlphaFoldDB" id="A0AAD7N6B7"/>
<feature type="region of interest" description="Disordered" evidence="2">
    <location>
        <begin position="280"/>
        <end position="299"/>
    </location>
</feature>
<feature type="compositionally biased region" description="Low complexity" evidence="2">
    <location>
        <begin position="449"/>
        <end position="462"/>
    </location>
</feature>
<keyword evidence="5" id="KW-1185">Reference proteome</keyword>
<evidence type="ECO:0000313" key="5">
    <source>
        <dbReference type="Proteomes" id="UP001215280"/>
    </source>
</evidence>
<comment type="caution">
    <text evidence="4">The sequence shown here is derived from an EMBL/GenBank/DDBJ whole genome shotgun (WGS) entry which is preliminary data.</text>
</comment>
<evidence type="ECO:0000256" key="2">
    <source>
        <dbReference type="SAM" id="MobiDB-lite"/>
    </source>
</evidence>
<dbReference type="Proteomes" id="UP001215280">
    <property type="component" value="Unassembled WGS sequence"/>
</dbReference>
<gene>
    <name evidence="4" type="ORF">DFH07DRAFT_565748</name>
</gene>
<feature type="compositionally biased region" description="Acidic residues" evidence="2">
    <location>
        <begin position="769"/>
        <end position="782"/>
    </location>
</feature>
<feature type="region of interest" description="Disordered" evidence="2">
    <location>
        <begin position="317"/>
        <end position="338"/>
    </location>
</feature>
<dbReference type="EMBL" id="JARJLG010000089">
    <property type="protein sequence ID" value="KAJ7748549.1"/>
    <property type="molecule type" value="Genomic_DNA"/>
</dbReference>
<sequence length="782" mass="83151">MFHSTLSPRTTNPREKYLAALAEAKAAEAEYLAAERLQQEEDSLRQRLEQIQLLKHTPRPDFGSYYTPSQYPQPAPLSYAPDLELLRRQVAAEERARILQEQQEARELEALKQLRARELEAQHRQEQQVRVRLHEARKAQLARDSERTRSLAAQRARLEALTQQASAPTVRFVLGGEDAAPSPRRDHCRPRPEFRNTLDLTPFLGAAARKPQAPTPAAVDPTEILQALFGAPKAQKVRTASIRRSGCPNRNPIVQESLAPAPQAVSLEQFLSHLLGAQSSTVAPQPQPAPQQPAKEAAPQAVRLEKFLDHLLGTQASTSTAAPQPKAPEEPAKEAAQAPVSLEQLLSHFLGAAGFEVQQPQPSTSSAAPAPSTSAAPEPKMEAAPAPSQSAPIPAAAPKPAEQPSTPQAVGLDHILNQFLGGGASNQVDVQQLMNMFLGGHGLAHADTPKAPESSSSKSASSLKEELLARARTEPSSEEHDLAEAIRMSLAEPAPAPASPSSDGKGKAPAPAPVADVASSTAEVQAIDAAFTALAADFAFPAALDFRTSRTPSPTRSGEEAAVSAVARLSYSARNHEVRMQHQALSALLGRLDAVESFGDEALRHARKEAVGRVEGALDELERVIEARWRKWAGKEERAAPTSAPAHSAAEPASAVEAEDEALVVVAVEDTQEAPVEAVEAEPVADTTTAAPEAAESAPEPSTIPEPEPIETSNPPATESSYPPTADVVSESVETIRPTDIASPATSDIDTFLLPAASDAQPPKKPAAAEEDVGSDWSEVDA</sequence>
<name>A0AAD7N6B7_9AGAR</name>
<dbReference type="SUPFAM" id="SSF63491">
    <property type="entry name" value="BAG domain"/>
    <property type="match status" value="1"/>
</dbReference>
<feature type="region of interest" description="Disordered" evidence="2">
    <location>
        <begin position="673"/>
        <end position="782"/>
    </location>
</feature>
<dbReference type="InterPro" id="IPR003103">
    <property type="entry name" value="BAG_domain"/>
</dbReference>
<feature type="region of interest" description="Disordered" evidence="2">
    <location>
        <begin position="358"/>
        <end position="407"/>
    </location>
</feature>
<feature type="compositionally biased region" description="Basic and acidic residues" evidence="2">
    <location>
        <begin position="463"/>
        <end position="481"/>
    </location>
</feature>
<feature type="coiled-coil region" evidence="1">
    <location>
        <begin position="83"/>
        <end position="136"/>
    </location>
</feature>
<accession>A0AAD7N6B7</accession>
<feature type="region of interest" description="Disordered" evidence="2">
    <location>
        <begin position="493"/>
        <end position="513"/>
    </location>
</feature>
<evidence type="ECO:0000313" key="4">
    <source>
        <dbReference type="EMBL" id="KAJ7748549.1"/>
    </source>
</evidence>
<feature type="coiled-coil region" evidence="1">
    <location>
        <begin position="27"/>
        <end position="54"/>
    </location>
</feature>
<feature type="region of interest" description="Disordered" evidence="2">
    <location>
        <begin position="444"/>
        <end position="481"/>
    </location>
</feature>
<feature type="region of interest" description="Disordered" evidence="2">
    <location>
        <begin position="634"/>
        <end position="657"/>
    </location>
</feature>
<feature type="compositionally biased region" description="Low complexity" evidence="2">
    <location>
        <begin position="640"/>
        <end position="656"/>
    </location>
</feature>
<reference evidence="4" key="1">
    <citation type="submission" date="2023-03" db="EMBL/GenBank/DDBJ databases">
        <title>Massive genome expansion in bonnet fungi (Mycena s.s.) driven by repeated elements and novel gene families across ecological guilds.</title>
        <authorList>
            <consortium name="Lawrence Berkeley National Laboratory"/>
            <person name="Harder C.B."/>
            <person name="Miyauchi S."/>
            <person name="Viragh M."/>
            <person name="Kuo A."/>
            <person name="Thoen E."/>
            <person name="Andreopoulos B."/>
            <person name="Lu D."/>
            <person name="Skrede I."/>
            <person name="Drula E."/>
            <person name="Henrissat B."/>
            <person name="Morin E."/>
            <person name="Kohler A."/>
            <person name="Barry K."/>
            <person name="LaButti K."/>
            <person name="Morin E."/>
            <person name="Salamov A."/>
            <person name="Lipzen A."/>
            <person name="Mereny Z."/>
            <person name="Hegedus B."/>
            <person name="Baldrian P."/>
            <person name="Stursova M."/>
            <person name="Weitz H."/>
            <person name="Taylor A."/>
            <person name="Grigoriev I.V."/>
            <person name="Nagy L.G."/>
            <person name="Martin F."/>
            <person name="Kauserud H."/>
        </authorList>
    </citation>
    <scope>NUCLEOTIDE SEQUENCE</scope>
    <source>
        <strain evidence="4">CBHHK188m</strain>
    </source>
</reference>
<feature type="region of interest" description="Disordered" evidence="2">
    <location>
        <begin position="176"/>
        <end position="196"/>
    </location>
</feature>
<keyword evidence="1" id="KW-0175">Coiled coil</keyword>
<proteinExistence type="predicted"/>
<dbReference type="InterPro" id="IPR036533">
    <property type="entry name" value="BAG_dom_sf"/>
</dbReference>
<feature type="domain" description="BAG" evidence="3">
    <location>
        <begin position="577"/>
        <end position="623"/>
    </location>
</feature>
<feature type="compositionally biased region" description="Basic and acidic residues" evidence="2">
    <location>
        <begin position="183"/>
        <end position="196"/>
    </location>
</feature>
<feature type="compositionally biased region" description="Low complexity" evidence="2">
    <location>
        <begin position="673"/>
        <end position="701"/>
    </location>
</feature>
<dbReference type="Pfam" id="PF02179">
    <property type="entry name" value="BAG"/>
    <property type="match status" value="1"/>
</dbReference>
<feature type="compositionally biased region" description="Low complexity" evidence="2">
    <location>
        <begin position="358"/>
        <end position="404"/>
    </location>
</feature>
<dbReference type="GO" id="GO:0051087">
    <property type="term" value="F:protein-folding chaperone binding"/>
    <property type="evidence" value="ECO:0007669"/>
    <property type="project" value="InterPro"/>
</dbReference>
<evidence type="ECO:0000256" key="1">
    <source>
        <dbReference type="SAM" id="Coils"/>
    </source>
</evidence>
<organism evidence="4 5">
    <name type="scientific">Mycena maculata</name>
    <dbReference type="NCBI Taxonomy" id="230809"/>
    <lineage>
        <taxon>Eukaryota</taxon>
        <taxon>Fungi</taxon>
        <taxon>Dikarya</taxon>
        <taxon>Basidiomycota</taxon>
        <taxon>Agaricomycotina</taxon>
        <taxon>Agaricomycetes</taxon>
        <taxon>Agaricomycetidae</taxon>
        <taxon>Agaricales</taxon>
        <taxon>Marasmiineae</taxon>
        <taxon>Mycenaceae</taxon>
        <taxon>Mycena</taxon>
    </lineage>
</organism>
<evidence type="ECO:0000259" key="3">
    <source>
        <dbReference type="Pfam" id="PF02179"/>
    </source>
</evidence>
<protein>
    <recommendedName>
        <fullName evidence="3">BAG domain-containing protein</fullName>
    </recommendedName>
</protein>